<sequence>MRMHPIFAALRHHRLATTLIVLQIALACAVMCNACSLIAARWHATQLVTGIDEASLGTLYLDGFEPGRANDLNARVLEGLRAIPGVTAANVINTVPFSHGSGTVGVTLDPEHQREGGVVDVYLGTPGTLQTLGIRIVEGHAPTPDDYRPAGEFFPAQANVLVTRSAANHMWPGESPLGKAIYIDKTIFRVIGVMEHLAIARSPETPGGEDWSIFAPALPGPTLAGTYVIRAKPGDIDAVMHKAREAIATLAPDAVLIRDKSATLQELRTARFANDKAMIGILLGIIVALLLVTALGIVGLASFWVARRRKQIGIRRAIGATRRDILHYFQIENFFIVSLGIGAGVVLAYAASLTLMLYHEVPLLPPWYVALGAGTLWLLGQLAVLGPALRAAAVPPVVATRAA</sequence>
<dbReference type="Proteomes" id="UP000033651">
    <property type="component" value="Unassembled WGS sequence"/>
</dbReference>
<comment type="similarity">
    <text evidence="6">Belongs to the ABC-4 integral membrane protein family.</text>
</comment>
<dbReference type="InterPro" id="IPR025857">
    <property type="entry name" value="MacB_PCD"/>
</dbReference>
<feature type="transmembrane region" description="Helical" evidence="7">
    <location>
        <begin position="367"/>
        <end position="385"/>
    </location>
</feature>
<organism evidence="10 11">
    <name type="scientific">Luteibacter yeojuensis</name>
    <dbReference type="NCBI Taxonomy" id="345309"/>
    <lineage>
        <taxon>Bacteria</taxon>
        <taxon>Pseudomonadati</taxon>
        <taxon>Pseudomonadota</taxon>
        <taxon>Gammaproteobacteria</taxon>
        <taxon>Lysobacterales</taxon>
        <taxon>Rhodanobacteraceae</taxon>
        <taxon>Luteibacter</taxon>
    </lineage>
</organism>
<evidence type="ECO:0008006" key="12">
    <source>
        <dbReference type="Google" id="ProtNLM"/>
    </source>
</evidence>
<feature type="transmembrane region" description="Helical" evidence="7">
    <location>
        <begin position="277"/>
        <end position="306"/>
    </location>
</feature>
<dbReference type="EMBL" id="JZRB01000017">
    <property type="protein sequence ID" value="KJV35204.1"/>
    <property type="molecule type" value="Genomic_DNA"/>
</dbReference>
<dbReference type="PANTHER" id="PTHR30572">
    <property type="entry name" value="MEMBRANE COMPONENT OF TRANSPORTER-RELATED"/>
    <property type="match status" value="1"/>
</dbReference>
<comment type="caution">
    <text evidence="10">The sequence shown here is derived from an EMBL/GenBank/DDBJ whole genome shotgun (WGS) entry which is preliminary data.</text>
</comment>
<keyword evidence="2" id="KW-1003">Cell membrane</keyword>
<dbReference type="InterPro" id="IPR003838">
    <property type="entry name" value="ABC3_permease_C"/>
</dbReference>
<comment type="subcellular location">
    <subcellularLocation>
        <location evidence="1">Cell membrane</location>
        <topology evidence="1">Multi-pass membrane protein</topology>
    </subcellularLocation>
</comment>
<evidence type="ECO:0000256" key="1">
    <source>
        <dbReference type="ARBA" id="ARBA00004651"/>
    </source>
</evidence>
<dbReference type="InterPro" id="IPR050250">
    <property type="entry name" value="Macrolide_Exporter_MacB"/>
</dbReference>
<keyword evidence="11" id="KW-1185">Reference proteome</keyword>
<evidence type="ECO:0000256" key="7">
    <source>
        <dbReference type="SAM" id="Phobius"/>
    </source>
</evidence>
<dbReference type="OrthoDB" id="9770036at2"/>
<dbReference type="AlphaFoldDB" id="A0A0F3KYL7"/>
<feature type="domain" description="ABC3 transporter permease C-terminal" evidence="8">
    <location>
        <begin position="285"/>
        <end position="395"/>
    </location>
</feature>
<evidence type="ECO:0000259" key="9">
    <source>
        <dbReference type="Pfam" id="PF12704"/>
    </source>
</evidence>
<dbReference type="Pfam" id="PF12704">
    <property type="entry name" value="MacB_PCD"/>
    <property type="match status" value="1"/>
</dbReference>
<dbReference type="Pfam" id="PF02687">
    <property type="entry name" value="FtsX"/>
    <property type="match status" value="1"/>
</dbReference>
<reference evidence="10 11" key="1">
    <citation type="submission" date="2015-03" db="EMBL/GenBank/DDBJ databases">
        <title>Draft genome sequence of Luteibacter yeojuensis strain SU11.</title>
        <authorList>
            <person name="Sulaiman J."/>
            <person name="Priya K."/>
            <person name="Chan K.-G."/>
        </authorList>
    </citation>
    <scope>NUCLEOTIDE SEQUENCE [LARGE SCALE GENOMIC DNA]</scope>
    <source>
        <strain evidence="10 11">SU11</strain>
    </source>
</reference>
<protein>
    <recommendedName>
        <fullName evidence="12">ABC transport system permease protein</fullName>
    </recommendedName>
</protein>
<evidence type="ECO:0000256" key="5">
    <source>
        <dbReference type="ARBA" id="ARBA00023136"/>
    </source>
</evidence>
<feature type="transmembrane region" description="Helical" evidence="7">
    <location>
        <begin position="333"/>
        <end position="355"/>
    </location>
</feature>
<feature type="domain" description="MacB-like periplasmic core" evidence="9">
    <location>
        <begin position="48"/>
        <end position="244"/>
    </location>
</feature>
<evidence type="ECO:0000313" key="11">
    <source>
        <dbReference type="Proteomes" id="UP000033651"/>
    </source>
</evidence>
<evidence type="ECO:0000259" key="8">
    <source>
        <dbReference type="Pfam" id="PF02687"/>
    </source>
</evidence>
<proteinExistence type="inferred from homology"/>
<evidence type="ECO:0000256" key="2">
    <source>
        <dbReference type="ARBA" id="ARBA00022475"/>
    </source>
</evidence>
<keyword evidence="5 7" id="KW-0472">Membrane</keyword>
<evidence type="ECO:0000256" key="4">
    <source>
        <dbReference type="ARBA" id="ARBA00022989"/>
    </source>
</evidence>
<dbReference type="GO" id="GO:0005886">
    <property type="term" value="C:plasma membrane"/>
    <property type="evidence" value="ECO:0007669"/>
    <property type="project" value="UniProtKB-SubCell"/>
</dbReference>
<gene>
    <name evidence="10" type="ORF">VI08_08990</name>
</gene>
<evidence type="ECO:0000256" key="3">
    <source>
        <dbReference type="ARBA" id="ARBA00022692"/>
    </source>
</evidence>
<accession>A0A0F3KYL7</accession>
<keyword evidence="3 7" id="KW-0812">Transmembrane</keyword>
<name>A0A0F3KYL7_9GAMM</name>
<dbReference type="PANTHER" id="PTHR30572:SF4">
    <property type="entry name" value="ABC TRANSPORTER PERMEASE YTRF"/>
    <property type="match status" value="1"/>
</dbReference>
<evidence type="ECO:0000256" key="6">
    <source>
        <dbReference type="ARBA" id="ARBA00038076"/>
    </source>
</evidence>
<evidence type="ECO:0000313" key="10">
    <source>
        <dbReference type="EMBL" id="KJV35204.1"/>
    </source>
</evidence>
<dbReference type="GO" id="GO:0022857">
    <property type="term" value="F:transmembrane transporter activity"/>
    <property type="evidence" value="ECO:0007669"/>
    <property type="project" value="TreeGrafter"/>
</dbReference>
<dbReference type="PROSITE" id="PS51257">
    <property type="entry name" value="PROKAR_LIPOPROTEIN"/>
    <property type="match status" value="1"/>
</dbReference>
<keyword evidence="4 7" id="KW-1133">Transmembrane helix</keyword>
<dbReference type="RefSeq" id="WP_045829243.1">
    <property type="nucleotide sequence ID" value="NZ_JZRB01000017.1"/>
</dbReference>
<dbReference type="PATRIC" id="fig|345309.4.peg.1016"/>